<organism evidence="1 2">
    <name type="scientific">Setaria viridis</name>
    <name type="common">Green bristlegrass</name>
    <name type="synonym">Setaria italica subsp. viridis</name>
    <dbReference type="NCBI Taxonomy" id="4556"/>
    <lineage>
        <taxon>Eukaryota</taxon>
        <taxon>Viridiplantae</taxon>
        <taxon>Streptophyta</taxon>
        <taxon>Embryophyta</taxon>
        <taxon>Tracheophyta</taxon>
        <taxon>Spermatophyta</taxon>
        <taxon>Magnoliopsida</taxon>
        <taxon>Liliopsida</taxon>
        <taxon>Poales</taxon>
        <taxon>Poaceae</taxon>
        <taxon>PACMAD clade</taxon>
        <taxon>Panicoideae</taxon>
        <taxon>Panicodae</taxon>
        <taxon>Paniceae</taxon>
        <taxon>Cenchrinae</taxon>
        <taxon>Setaria</taxon>
    </lineage>
</organism>
<reference evidence="1" key="1">
    <citation type="submission" date="2019-03" db="EMBL/GenBank/DDBJ databases">
        <title>WGS assembly of Setaria viridis.</title>
        <authorList>
            <person name="Huang P."/>
            <person name="Jenkins J."/>
            <person name="Grimwood J."/>
            <person name="Barry K."/>
            <person name="Healey A."/>
            <person name="Mamidi S."/>
            <person name="Sreedasyam A."/>
            <person name="Shu S."/>
            <person name="Feldman M."/>
            <person name="Wu J."/>
            <person name="Yu Y."/>
            <person name="Chen C."/>
            <person name="Johnson J."/>
            <person name="Rokhsar D."/>
            <person name="Baxter I."/>
            <person name="Schmutz J."/>
            <person name="Brutnell T."/>
            <person name="Kellogg E."/>
        </authorList>
    </citation>
    <scope>NUCLEOTIDE SEQUENCE [LARGE SCALE GENOMIC DNA]</scope>
</reference>
<dbReference type="AlphaFoldDB" id="A0A4U6UMK9"/>
<keyword evidence="2" id="KW-1185">Reference proteome</keyword>
<dbReference type="Proteomes" id="UP000298652">
    <property type="component" value="Chromosome 5"/>
</dbReference>
<sequence>MTHRRGGIQLGSVRWCRLSTRFVFFLCFLAVLGLGLSGGQGATTTGFMSLRAISGGGSFSCCNSGASSHRSSPVREDPICCSKCTIHASLRTNIVIVTLCYLQKDQHCCFAVENCCLSWKRLTLCPLVQVMAEVELVR</sequence>
<dbReference type="Gramene" id="TKW17550">
    <property type="protein sequence ID" value="TKW17550"/>
    <property type="gene ID" value="SEVIR_5G375200v2"/>
</dbReference>
<protein>
    <submittedName>
        <fullName evidence="1">Uncharacterized protein</fullName>
    </submittedName>
</protein>
<gene>
    <name evidence="1" type="ORF">SEVIR_5G375200v2</name>
</gene>
<proteinExistence type="predicted"/>
<evidence type="ECO:0000313" key="1">
    <source>
        <dbReference type="EMBL" id="TKW17550.1"/>
    </source>
</evidence>
<dbReference type="EMBL" id="CM016556">
    <property type="protein sequence ID" value="TKW17550.1"/>
    <property type="molecule type" value="Genomic_DNA"/>
</dbReference>
<evidence type="ECO:0000313" key="2">
    <source>
        <dbReference type="Proteomes" id="UP000298652"/>
    </source>
</evidence>
<accession>A0A4U6UMK9</accession>
<name>A0A4U6UMK9_SETVI</name>